<dbReference type="EnsemblPlants" id="Kaladp0110s0008.1.v1.1">
    <property type="protein sequence ID" value="Kaladp0110s0008.1.v1.1"/>
    <property type="gene ID" value="Kaladp0110s0008.v1.1"/>
</dbReference>
<dbReference type="Pfam" id="PF00271">
    <property type="entry name" value="Helicase_C"/>
    <property type="match status" value="1"/>
</dbReference>
<protein>
    <recommendedName>
        <fullName evidence="2">Helicase C-terminal domain-containing protein</fullName>
    </recommendedName>
</protein>
<accession>A0A7N0V6F8</accession>
<evidence type="ECO:0000259" key="2">
    <source>
        <dbReference type="PROSITE" id="PS51194"/>
    </source>
</evidence>
<evidence type="ECO:0000256" key="1">
    <source>
        <dbReference type="ARBA" id="ARBA00022801"/>
    </source>
</evidence>
<dbReference type="AlphaFoldDB" id="A0A7N0V6F8"/>
<dbReference type="InterPro" id="IPR001650">
    <property type="entry name" value="Helicase_C-like"/>
</dbReference>
<dbReference type="GO" id="GO:0005737">
    <property type="term" value="C:cytoplasm"/>
    <property type="evidence" value="ECO:0007669"/>
    <property type="project" value="TreeGrafter"/>
</dbReference>
<name>A0A7N0V6F8_KALFE</name>
<dbReference type="Proteomes" id="UP000594263">
    <property type="component" value="Unplaced"/>
</dbReference>
<dbReference type="GO" id="GO:0030422">
    <property type="term" value="P:siRNA processing"/>
    <property type="evidence" value="ECO:0007669"/>
    <property type="project" value="TreeGrafter"/>
</dbReference>
<organism evidence="3 4">
    <name type="scientific">Kalanchoe fedtschenkoi</name>
    <name type="common">Lavender scallops</name>
    <name type="synonym">South American air plant</name>
    <dbReference type="NCBI Taxonomy" id="63787"/>
    <lineage>
        <taxon>Eukaryota</taxon>
        <taxon>Viridiplantae</taxon>
        <taxon>Streptophyta</taxon>
        <taxon>Embryophyta</taxon>
        <taxon>Tracheophyta</taxon>
        <taxon>Spermatophyta</taxon>
        <taxon>Magnoliopsida</taxon>
        <taxon>eudicotyledons</taxon>
        <taxon>Gunneridae</taxon>
        <taxon>Pentapetalae</taxon>
        <taxon>Saxifragales</taxon>
        <taxon>Crassulaceae</taxon>
        <taxon>Kalanchoe</taxon>
    </lineage>
</organism>
<dbReference type="SUPFAM" id="SSF52540">
    <property type="entry name" value="P-loop containing nucleoside triphosphate hydrolases"/>
    <property type="match status" value="1"/>
</dbReference>
<dbReference type="GO" id="GO:0004525">
    <property type="term" value="F:ribonuclease III activity"/>
    <property type="evidence" value="ECO:0007669"/>
    <property type="project" value="TreeGrafter"/>
</dbReference>
<feature type="domain" description="Helicase C-terminal" evidence="2">
    <location>
        <begin position="1"/>
        <end position="150"/>
    </location>
</feature>
<dbReference type="PROSITE" id="PS51194">
    <property type="entry name" value="HELICASE_CTER"/>
    <property type="match status" value="1"/>
</dbReference>
<keyword evidence="1" id="KW-0378">Hydrolase</keyword>
<keyword evidence="4" id="KW-1185">Reference proteome</keyword>
<dbReference type="Gramene" id="Kaladp0110s0008.1.v1.1">
    <property type="protein sequence ID" value="Kaladp0110s0008.1.v1.1"/>
    <property type="gene ID" value="Kaladp0110s0008.v1.1"/>
</dbReference>
<dbReference type="InterPro" id="IPR027417">
    <property type="entry name" value="P-loop_NTPase"/>
</dbReference>
<dbReference type="OMA" id="CEYIAGR"/>
<dbReference type="GO" id="GO:0005634">
    <property type="term" value="C:nucleus"/>
    <property type="evidence" value="ECO:0007669"/>
    <property type="project" value="TreeGrafter"/>
</dbReference>
<evidence type="ECO:0000313" key="4">
    <source>
        <dbReference type="Proteomes" id="UP000594263"/>
    </source>
</evidence>
<sequence length="150" mass="16981">MLSNSGAENLRCMIFVERVVTSIVLSKFLSEALPKYIGWKCEYIAGRSSRLQSLSRKLQNEIFESFHKGMVNVIVATSILEEGLYVQSCNIVTRFDPCPNDCSLTPSRGRSRKEKSDFQITIKRNSQERSPILTAARRIGAVSRHPNTRI</sequence>
<dbReference type="GO" id="GO:0003723">
    <property type="term" value="F:RNA binding"/>
    <property type="evidence" value="ECO:0007669"/>
    <property type="project" value="TreeGrafter"/>
</dbReference>
<proteinExistence type="predicted"/>
<evidence type="ECO:0000313" key="3">
    <source>
        <dbReference type="EnsemblPlants" id="Kaladp0110s0008.1.v1.1"/>
    </source>
</evidence>
<dbReference type="PANTHER" id="PTHR14950:SF70">
    <property type="entry name" value="ENDORIBONUCLEASE DICER HOMOLOG 2"/>
    <property type="match status" value="1"/>
</dbReference>
<dbReference type="PANTHER" id="PTHR14950">
    <property type="entry name" value="DICER-RELATED"/>
    <property type="match status" value="1"/>
</dbReference>
<reference evidence="3" key="1">
    <citation type="submission" date="2021-01" db="UniProtKB">
        <authorList>
            <consortium name="EnsemblPlants"/>
        </authorList>
    </citation>
    <scope>IDENTIFICATION</scope>
</reference>
<dbReference type="Gene3D" id="3.40.50.300">
    <property type="entry name" value="P-loop containing nucleotide triphosphate hydrolases"/>
    <property type="match status" value="1"/>
</dbReference>